<dbReference type="EMBL" id="AP022609">
    <property type="protein sequence ID" value="BBZ25300.1"/>
    <property type="molecule type" value="Genomic_DNA"/>
</dbReference>
<dbReference type="GO" id="GO:0005886">
    <property type="term" value="C:plasma membrane"/>
    <property type="evidence" value="ECO:0007669"/>
    <property type="project" value="UniProtKB-SubCell"/>
</dbReference>
<dbReference type="KEGG" id="mhib:MHIB_37180"/>
<dbReference type="Gene3D" id="1.10.3730.20">
    <property type="match status" value="1"/>
</dbReference>
<evidence type="ECO:0000313" key="11">
    <source>
        <dbReference type="Proteomes" id="UP000467260"/>
    </source>
</evidence>
<dbReference type="InterPro" id="IPR037185">
    <property type="entry name" value="EmrE-like"/>
</dbReference>
<accession>A0A7I7X7I5</accession>
<dbReference type="AlphaFoldDB" id="A0A7I7X7I5"/>
<dbReference type="Proteomes" id="UP000467260">
    <property type="component" value="Chromosome"/>
</dbReference>
<evidence type="ECO:0000256" key="1">
    <source>
        <dbReference type="ARBA" id="ARBA00004651"/>
    </source>
</evidence>
<evidence type="ECO:0000313" key="10">
    <source>
        <dbReference type="EMBL" id="BBZ25300.1"/>
    </source>
</evidence>
<sequence length="107" mass="11180">MAWLLLLGAIGFEVAGTLSLRASDGFSRWQWALPVAVGYVVSFVLLAMVLKRGVPVGVAYGVWSGVGLTLTAVLARFLFDDPFTPTMAGGVVLIGAGVYLLEIGAHA</sequence>
<evidence type="ECO:0000256" key="3">
    <source>
        <dbReference type="ARBA" id="ARBA00022448"/>
    </source>
</evidence>
<evidence type="ECO:0000256" key="2">
    <source>
        <dbReference type="ARBA" id="ARBA00007822"/>
    </source>
</evidence>
<keyword evidence="7" id="KW-0472">Membrane</keyword>
<comment type="similarity">
    <text evidence="2">Belongs to the drug/metabolite transporter (DMT) superfamily. Small multidrug resistance (SMR) (TC 2.A.7.1) family. Mmr subfamily.</text>
</comment>
<keyword evidence="3" id="KW-0813">Transport</keyword>
<dbReference type="GO" id="GO:0046677">
    <property type="term" value="P:response to antibiotic"/>
    <property type="evidence" value="ECO:0007669"/>
    <property type="project" value="UniProtKB-KW"/>
</dbReference>
<evidence type="ECO:0000256" key="5">
    <source>
        <dbReference type="ARBA" id="ARBA00022692"/>
    </source>
</evidence>
<dbReference type="GO" id="GO:0022857">
    <property type="term" value="F:transmembrane transporter activity"/>
    <property type="evidence" value="ECO:0007669"/>
    <property type="project" value="InterPro"/>
</dbReference>
<dbReference type="InterPro" id="IPR045324">
    <property type="entry name" value="Small_multidrug_res"/>
</dbReference>
<keyword evidence="4" id="KW-1003">Cell membrane</keyword>
<keyword evidence="11" id="KW-1185">Reference proteome</keyword>
<keyword evidence="6" id="KW-1133">Transmembrane helix</keyword>
<evidence type="ECO:0000256" key="4">
    <source>
        <dbReference type="ARBA" id="ARBA00022475"/>
    </source>
</evidence>
<keyword evidence="5 9" id="KW-0812">Transmembrane</keyword>
<comment type="subcellular location">
    <subcellularLocation>
        <location evidence="1 9">Cell membrane</location>
        <topology evidence="1 9">Multi-pass membrane protein</topology>
    </subcellularLocation>
</comment>
<dbReference type="PANTHER" id="PTHR30561:SF1">
    <property type="entry name" value="MULTIDRUG TRANSPORTER EMRE"/>
    <property type="match status" value="1"/>
</dbReference>
<protein>
    <submittedName>
        <fullName evidence="10">QacE family quaternary ammonium compound efflux SMR transporter</fullName>
    </submittedName>
</protein>
<evidence type="ECO:0000256" key="7">
    <source>
        <dbReference type="ARBA" id="ARBA00023136"/>
    </source>
</evidence>
<dbReference type="Pfam" id="PF00893">
    <property type="entry name" value="Multi_Drug_Res"/>
    <property type="match status" value="1"/>
</dbReference>
<evidence type="ECO:0000256" key="9">
    <source>
        <dbReference type="RuleBase" id="RU003942"/>
    </source>
</evidence>
<evidence type="ECO:0000256" key="6">
    <source>
        <dbReference type="ARBA" id="ARBA00022989"/>
    </source>
</evidence>
<gene>
    <name evidence="10" type="ORF">MHIB_37180</name>
</gene>
<dbReference type="InterPro" id="IPR000390">
    <property type="entry name" value="Small_drug/metabolite_transptr"/>
</dbReference>
<keyword evidence="8" id="KW-0046">Antibiotic resistance</keyword>
<evidence type="ECO:0000256" key="8">
    <source>
        <dbReference type="ARBA" id="ARBA00023251"/>
    </source>
</evidence>
<organism evidence="10 11">
    <name type="scientific">Mycolicibacter hiberniae</name>
    <dbReference type="NCBI Taxonomy" id="29314"/>
    <lineage>
        <taxon>Bacteria</taxon>
        <taxon>Bacillati</taxon>
        <taxon>Actinomycetota</taxon>
        <taxon>Actinomycetes</taxon>
        <taxon>Mycobacteriales</taxon>
        <taxon>Mycobacteriaceae</taxon>
        <taxon>Mycolicibacter</taxon>
    </lineage>
</organism>
<dbReference type="PANTHER" id="PTHR30561">
    <property type="entry name" value="SMR FAMILY PROTON-DEPENDENT DRUG EFFLUX TRANSPORTER SUGE"/>
    <property type="match status" value="1"/>
</dbReference>
<dbReference type="RefSeq" id="WP_085136275.1">
    <property type="nucleotide sequence ID" value="NZ_AP022609.1"/>
</dbReference>
<dbReference type="SUPFAM" id="SSF103481">
    <property type="entry name" value="Multidrug resistance efflux transporter EmrE"/>
    <property type="match status" value="1"/>
</dbReference>
<dbReference type="OrthoDB" id="21828at2"/>
<proteinExistence type="inferred from homology"/>
<name>A0A7I7X7I5_9MYCO</name>
<reference evidence="10 11" key="1">
    <citation type="journal article" date="2019" name="Emerg. Microbes Infect.">
        <title>Comprehensive subspecies identification of 175 nontuberculous mycobacteria species based on 7547 genomic profiles.</title>
        <authorList>
            <person name="Matsumoto Y."/>
            <person name="Kinjo T."/>
            <person name="Motooka D."/>
            <person name="Nabeya D."/>
            <person name="Jung N."/>
            <person name="Uechi K."/>
            <person name="Horii T."/>
            <person name="Iida T."/>
            <person name="Fujita J."/>
            <person name="Nakamura S."/>
        </authorList>
    </citation>
    <scope>NUCLEOTIDE SEQUENCE [LARGE SCALE GENOMIC DNA]</scope>
    <source>
        <strain evidence="10 11">JCM 13571</strain>
    </source>
</reference>